<proteinExistence type="predicted"/>
<dbReference type="WBParaSite" id="PSAMB.scaffold2991size20174.g19878.t2">
    <property type="protein sequence ID" value="PSAMB.scaffold2991size20174.g19878.t2"/>
    <property type="gene ID" value="PSAMB.scaffold2991size20174.g19878"/>
</dbReference>
<evidence type="ECO:0000256" key="2">
    <source>
        <dbReference type="ARBA" id="ARBA00022692"/>
    </source>
</evidence>
<dbReference type="Gene3D" id="1.20.1250.20">
    <property type="entry name" value="MFS general substrate transporter like domains"/>
    <property type="match status" value="1"/>
</dbReference>
<evidence type="ECO:0000313" key="6">
    <source>
        <dbReference type="Proteomes" id="UP000887566"/>
    </source>
</evidence>
<keyword evidence="4 5" id="KW-0472">Membrane</keyword>
<sequence>MINRKRKSDRSNSLCLLLLAFGASYFVFMGSVHILFFYLKHQFGWDAGSYGYLKGTLQGAATLMALFIYPLLKKANVRDTTLALIGLFSRMLGRMYLAVVWNTASTFGLVFCDMFSRFGAAALRSLMSQEVDTFEQGKVFALVAILEGSTSLIASTIFNSLFPATLSFFPQLSYIILSMTMILPIVAVLVVHKRKKSHENQPIEVRLPEASQSLCTPEPVLQSIGDVQNEEEIY</sequence>
<organism evidence="6 7">
    <name type="scientific">Plectus sambesii</name>
    <dbReference type="NCBI Taxonomy" id="2011161"/>
    <lineage>
        <taxon>Eukaryota</taxon>
        <taxon>Metazoa</taxon>
        <taxon>Ecdysozoa</taxon>
        <taxon>Nematoda</taxon>
        <taxon>Chromadorea</taxon>
        <taxon>Plectida</taxon>
        <taxon>Plectina</taxon>
        <taxon>Plectoidea</taxon>
        <taxon>Plectidae</taxon>
        <taxon>Plectus</taxon>
    </lineage>
</organism>
<feature type="transmembrane region" description="Helical" evidence="5">
    <location>
        <begin position="168"/>
        <end position="191"/>
    </location>
</feature>
<dbReference type="SUPFAM" id="SSF103473">
    <property type="entry name" value="MFS general substrate transporter"/>
    <property type="match status" value="1"/>
</dbReference>
<keyword evidence="2 5" id="KW-0812">Transmembrane</keyword>
<name>A0A914W3P4_9BILA</name>
<feature type="transmembrane region" description="Helical" evidence="5">
    <location>
        <begin position="12"/>
        <end position="39"/>
    </location>
</feature>
<dbReference type="Proteomes" id="UP000887566">
    <property type="component" value="Unplaced"/>
</dbReference>
<dbReference type="PANTHER" id="PTHR23507:SF27">
    <property type="entry name" value="SOLUTE CARRIER FAMILY RELATED"/>
    <property type="match status" value="1"/>
</dbReference>
<feature type="transmembrane region" description="Helical" evidence="5">
    <location>
        <begin position="51"/>
        <end position="69"/>
    </location>
</feature>
<evidence type="ECO:0000256" key="1">
    <source>
        <dbReference type="ARBA" id="ARBA00004141"/>
    </source>
</evidence>
<accession>A0A914W3P4</accession>
<dbReference type="InterPro" id="IPR036259">
    <property type="entry name" value="MFS_trans_sf"/>
</dbReference>
<dbReference type="GO" id="GO:0016020">
    <property type="term" value="C:membrane"/>
    <property type="evidence" value="ECO:0007669"/>
    <property type="project" value="UniProtKB-SubCell"/>
</dbReference>
<keyword evidence="6" id="KW-1185">Reference proteome</keyword>
<evidence type="ECO:0000256" key="3">
    <source>
        <dbReference type="ARBA" id="ARBA00022989"/>
    </source>
</evidence>
<comment type="subcellular location">
    <subcellularLocation>
        <location evidence="1">Membrane</location>
        <topology evidence="1">Multi-pass membrane protein</topology>
    </subcellularLocation>
</comment>
<evidence type="ECO:0000313" key="7">
    <source>
        <dbReference type="WBParaSite" id="PSAMB.scaffold2991size20174.g19878.t2"/>
    </source>
</evidence>
<evidence type="ECO:0000256" key="5">
    <source>
        <dbReference type="SAM" id="Phobius"/>
    </source>
</evidence>
<reference evidence="7" key="1">
    <citation type="submission" date="2022-11" db="UniProtKB">
        <authorList>
            <consortium name="WormBaseParasite"/>
        </authorList>
    </citation>
    <scope>IDENTIFICATION</scope>
</reference>
<keyword evidence="3 5" id="KW-1133">Transmembrane helix</keyword>
<evidence type="ECO:0000256" key="4">
    <source>
        <dbReference type="ARBA" id="ARBA00023136"/>
    </source>
</evidence>
<dbReference type="GO" id="GO:0022857">
    <property type="term" value="F:transmembrane transporter activity"/>
    <property type="evidence" value="ECO:0007669"/>
    <property type="project" value="TreeGrafter"/>
</dbReference>
<dbReference type="PANTHER" id="PTHR23507">
    <property type="entry name" value="ZGC:174356"/>
    <property type="match status" value="1"/>
</dbReference>
<dbReference type="AlphaFoldDB" id="A0A914W3P4"/>
<protein>
    <submittedName>
        <fullName evidence="7">Uncharacterized protein</fullName>
    </submittedName>
</protein>